<dbReference type="AlphaFoldDB" id="A0A1I1GZN6"/>
<dbReference type="InterPro" id="IPR011545">
    <property type="entry name" value="DEAD/DEAH_box_helicase_dom"/>
</dbReference>
<dbReference type="Gene3D" id="3.40.50.300">
    <property type="entry name" value="P-loop containing nucleotide triphosphate hydrolases"/>
    <property type="match status" value="2"/>
</dbReference>
<dbReference type="FunFam" id="3.40.50.300:FF:000466">
    <property type="entry name" value="ATP-dependent DNA helicase"/>
    <property type="match status" value="1"/>
</dbReference>
<organism evidence="6 7">
    <name type="scientific">Pseudoalteromonas denitrificans DSM 6059</name>
    <dbReference type="NCBI Taxonomy" id="1123010"/>
    <lineage>
        <taxon>Bacteria</taxon>
        <taxon>Pseudomonadati</taxon>
        <taxon>Pseudomonadota</taxon>
        <taxon>Gammaproteobacteria</taxon>
        <taxon>Alteromonadales</taxon>
        <taxon>Pseudoalteromonadaceae</taxon>
        <taxon>Pseudoalteromonas</taxon>
    </lineage>
</organism>
<dbReference type="GO" id="GO:0006281">
    <property type="term" value="P:DNA repair"/>
    <property type="evidence" value="ECO:0007669"/>
    <property type="project" value="TreeGrafter"/>
</dbReference>
<dbReference type="GO" id="GO:0016818">
    <property type="term" value="F:hydrolase activity, acting on acid anhydrides, in phosphorus-containing anhydrides"/>
    <property type="evidence" value="ECO:0007669"/>
    <property type="project" value="InterPro"/>
</dbReference>
<dbReference type="Proteomes" id="UP000198862">
    <property type="component" value="Unassembled WGS sequence"/>
</dbReference>
<dbReference type="RefSeq" id="WP_245763756.1">
    <property type="nucleotide sequence ID" value="NZ_FOLO01000005.1"/>
</dbReference>
<keyword evidence="7" id="KW-1185">Reference proteome</keyword>
<comment type="similarity">
    <text evidence="4">Belongs to the helicase family. DinG subfamily.</text>
</comment>
<dbReference type="Pfam" id="PF00270">
    <property type="entry name" value="DEAD"/>
    <property type="match status" value="1"/>
</dbReference>
<dbReference type="InterPro" id="IPR045028">
    <property type="entry name" value="DinG/Rad3-like"/>
</dbReference>
<sequence>MSQQMSKVASFFEKDGPLSFKVEGYQPRQAQIDMAIAIEKALKEKTQVVIEAGTGIGKTFAYLVPALLHEDTKSVCKIIISTGTKALQEQLFHRDLPNVLSAMKLGKKTALLKGRANYLCPFRLNQHISHVPTDDPDVLHQLAMVAKFASNTKTGDMADCIGIEEGAKVLPYVTSTSDNCLGQTCPDYDDCYIKKARMKAMEADLVIVNHHLFFADMAVKDTGFAELIPQAHGYIFDEAHQLAEIASNYFGQSVSSRALLALIKDLRLIYRSELFDMVQLGKAIDKLESSLKDFRLEFPAGSGRGDWRQILKHSGIKFAADRIINDITFLYQVIKLALERSDKIEHCFERCISFKALLELMFDTKDNSLSYWFETTRLHVSINITPLDIAQKFSDMMEKQDAAWGFTSATLSVDDSLLHFNTSLGLKPEKSLIVQSPFDYQKQALLCLPRYLPEANSQDMAHALVKVSKQLIDAAQGRCFILFTSYRMMDLVAQGISTLVKYPLLVQGQTSKRILLEKFVLHGNSVLLGTASFWEGVDVRGSTLSCVIIDKLPFIAPDDPLLQAKMKACKLAGQDPFATIQLPQAVIALKQGVGRLIRDQTDKGVLVICDNRLVTKHYGEVFISSLPNMNRTRDLDKAAEFLTQID</sequence>
<dbReference type="PANTHER" id="PTHR11472">
    <property type="entry name" value="DNA REPAIR DEAD HELICASE RAD3/XP-D SUBFAMILY MEMBER"/>
    <property type="match status" value="1"/>
</dbReference>
<feature type="domain" description="Helicase ATP-binding" evidence="5">
    <location>
        <begin position="17"/>
        <end position="284"/>
    </location>
</feature>
<protein>
    <submittedName>
        <fullName evidence="6">ATP-dependent DNA helicase DinG</fullName>
    </submittedName>
</protein>
<dbReference type="PROSITE" id="PS51193">
    <property type="entry name" value="HELICASE_ATP_BIND_2"/>
    <property type="match status" value="1"/>
</dbReference>
<name>A0A1I1GZN6_9GAMM</name>
<evidence type="ECO:0000313" key="7">
    <source>
        <dbReference type="Proteomes" id="UP000198862"/>
    </source>
</evidence>
<reference evidence="6 7" key="1">
    <citation type="submission" date="2016-10" db="EMBL/GenBank/DDBJ databases">
        <authorList>
            <person name="de Groot N.N."/>
        </authorList>
    </citation>
    <scope>NUCLEOTIDE SEQUENCE [LARGE SCALE GENOMIC DNA]</scope>
    <source>
        <strain evidence="6 7">DSM 6059</strain>
    </source>
</reference>
<dbReference type="SUPFAM" id="SSF52540">
    <property type="entry name" value="P-loop containing nucleoside triphosphate hydrolases"/>
    <property type="match status" value="2"/>
</dbReference>
<dbReference type="GO" id="GO:0005524">
    <property type="term" value="F:ATP binding"/>
    <property type="evidence" value="ECO:0007669"/>
    <property type="project" value="UniProtKB-KW"/>
</dbReference>
<dbReference type="SMART" id="SM00491">
    <property type="entry name" value="HELICc2"/>
    <property type="match status" value="1"/>
</dbReference>
<dbReference type="InterPro" id="IPR027417">
    <property type="entry name" value="P-loop_NTPase"/>
</dbReference>
<dbReference type="InterPro" id="IPR006555">
    <property type="entry name" value="ATP-dep_Helicase_C"/>
</dbReference>
<gene>
    <name evidence="6" type="ORF">SAMN02745724_01012</name>
</gene>
<keyword evidence="3" id="KW-0067">ATP-binding</keyword>
<dbReference type="EMBL" id="FOLO01000005">
    <property type="protein sequence ID" value="SFC14410.1"/>
    <property type="molecule type" value="Genomic_DNA"/>
</dbReference>
<dbReference type="PANTHER" id="PTHR11472:SF34">
    <property type="entry name" value="REGULATOR OF TELOMERE ELONGATION HELICASE 1"/>
    <property type="match status" value="1"/>
</dbReference>
<proteinExistence type="inferred from homology"/>
<accession>A0A1I1GZN6</accession>
<keyword evidence="6" id="KW-0347">Helicase</keyword>
<evidence type="ECO:0000256" key="4">
    <source>
        <dbReference type="ARBA" id="ARBA00038058"/>
    </source>
</evidence>
<dbReference type="Pfam" id="PF13307">
    <property type="entry name" value="Helicase_C_2"/>
    <property type="match status" value="1"/>
</dbReference>
<keyword evidence="1" id="KW-0547">Nucleotide-binding</keyword>
<evidence type="ECO:0000259" key="5">
    <source>
        <dbReference type="PROSITE" id="PS51193"/>
    </source>
</evidence>
<evidence type="ECO:0000256" key="1">
    <source>
        <dbReference type="ARBA" id="ARBA00022741"/>
    </source>
</evidence>
<evidence type="ECO:0000256" key="2">
    <source>
        <dbReference type="ARBA" id="ARBA00022801"/>
    </source>
</evidence>
<dbReference type="GO" id="GO:0003676">
    <property type="term" value="F:nucleic acid binding"/>
    <property type="evidence" value="ECO:0007669"/>
    <property type="project" value="InterPro"/>
</dbReference>
<keyword evidence="2" id="KW-0378">Hydrolase</keyword>
<dbReference type="InterPro" id="IPR014013">
    <property type="entry name" value="Helic_SF1/SF2_ATP-bd_DinG/Rad3"/>
</dbReference>
<evidence type="ECO:0000313" key="6">
    <source>
        <dbReference type="EMBL" id="SFC14410.1"/>
    </source>
</evidence>
<dbReference type="GO" id="GO:0003678">
    <property type="term" value="F:DNA helicase activity"/>
    <property type="evidence" value="ECO:0007669"/>
    <property type="project" value="TreeGrafter"/>
</dbReference>
<evidence type="ECO:0000256" key="3">
    <source>
        <dbReference type="ARBA" id="ARBA00022840"/>
    </source>
</evidence>
<dbReference type="STRING" id="1123010.SAMN02745724_01012"/>